<feature type="compositionally biased region" description="Polar residues" evidence="1">
    <location>
        <begin position="81"/>
        <end position="91"/>
    </location>
</feature>
<feature type="compositionally biased region" description="Polar residues" evidence="1">
    <location>
        <begin position="8"/>
        <end position="19"/>
    </location>
</feature>
<evidence type="ECO:0000313" key="3">
    <source>
        <dbReference type="Proteomes" id="UP000016931"/>
    </source>
</evidence>
<feature type="region of interest" description="Disordered" evidence="1">
    <location>
        <begin position="66"/>
        <end position="124"/>
    </location>
</feature>
<protein>
    <submittedName>
        <fullName evidence="2">Uncharacterized protein</fullName>
    </submittedName>
</protein>
<evidence type="ECO:0000256" key="1">
    <source>
        <dbReference type="SAM" id="MobiDB-lite"/>
    </source>
</evidence>
<gene>
    <name evidence="2" type="ORF">SEPMUDRAFT_116469</name>
</gene>
<dbReference type="RefSeq" id="XP_016761550.1">
    <property type="nucleotide sequence ID" value="XM_016901262.1"/>
</dbReference>
<reference evidence="2 3" key="1">
    <citation type="journal article" date="2012" name="PLoS Pathog.">
        <title>Diverse lifestyles and strategies of plant pathogenesis encoded in the genomes of eighteen Dothideomycetes fungi.</title>
        <authorList>
            <person name="Ohm R.A."/>
            <person name="Feau N."/>
            <person name="Henrissat B."/>
            <person name="Schoch C.L."/>
            <person name="Horwitz B.A."/>
            <person name="Barry K.W."/>
            <person name="Condon B.J."/>
            <person name="Copeland A.C."/>
            <person name="Dhillon B."/>
            <person name="Glaser F."/>
            <person name="Hesse C.N."/>
            <person name="Kosti I."/>
            <person name="LaButti K."/>
            <person name="Lindquist E.A."/>
            <person name="Lucas S."/>
            <person name="Salamov A.A."/>
            <person name="Bradshaw R.E."/>
            <person name="Ciuffetti L."/>
            <person name="Hamelin R.C."/>
            <person name="Kema G.H.J."/>
            <person name="Lawrence C."/>
            <person name="Scott J.A."/>
            <person name="Spatafora J.W."/>
            <person name="Turgeon B.G."/>
            <person name="de Wit P.J.G.M."/>
            <person name="Zhong S."/>
            <person name="Goodwin S.B."/>
            <person name="Grigoriev I.V."/>
        </authorList>
    </citation>
    <scope>NUCLEOTIDE SEQUENCE [LARGE SCALE GENOMIC DNA]</scope>
    <source>
        <strain evidence="2 3">SO2202</strain>
    </source>
</reference>
<keyword evidence="3" id="KW-1185">Reference proteome</keyword>
<organism evidence="2 3">
    <name type="scientific">Sphaerulina musiva (strain SO2202)</name>
    <name type="common">Poplar stem canker fungus</name>
    <name type="synonym">Septoria musiva</name>
    <dbReference type="NCBI Taxonomy" id="692275"/>
    <lineage>
        <taxon>Eukaryota</taxon>
        <taxon>Fungi</taxon>
        <taxon>Dikarya</taxon>
        <taxon>Ascomycota</taxon>
        <taxon>Pezizomycotina</taxon>
        <taxon>Dothideomycetes</taxon>
        <taxon>Dothideomycetidae</taxon>
        <taxon>Mycosphaerellales</taxon>
        <taxon>Mycosphaerellaceae</taxon>
        <taxon>Sphaerulina</taxon>
    </lineage>
</organism>
<feature type="compositionally biased region" description="Basic and acidic residues" evidence="1">
    <location>
        <begin position="92"/>
        <end position="113"/>
    </location>
</feature>
<feature type="compositionally biased region" description="Basic and acidic residues" evidence="1">
    <location>
        <begin position="450"/>
        <end position="469"/>
    </location>
</feature>
<dbReference type="HOGENOM" id="CLU_471857_0_0_1"/>
<feature type="region of interest" description="Disordered" evidence="1">
    <location>
        <begin position="244"/>
        <end position="268"/>
    </location>
</feature>
<dbReference type="Proteomes" id="UP000016931">
    <property type="component" value="Unassembled WGS sequence"/>
</dbReference>
<name>M3D6E5_SPHMS</name>
<dbReference type="GeneID" id="27898399"/>
<dbReference type="EMBL" id="KB456263">
    <property type="protein sequence ID" value="EMF13429.1"/>
    <property type="molecule type" value="Genomic_DNA"/>
</dbReference>
<evidence type="ECO:0000313" key="2">
    <source>
        <dbReference type="EMBL" id="EMF13429.1"/>
    </source>
</evidence>
<dbReference type="AlphaFoldDB" id="M3D6E5"/>
<accession>M3D6E5</accession>
<proteinExistence type="predicted"/>
<feature type="region of interest" description="Disordered" evidence="1">
    <location>
        <begin position="1"/>
        <end position="23"/>
    </location>
</feature>
<feature type="region of interest" description="Disordered" evidence="1">
    <location>
        <begin position="450"/>
        <end position="479"/>
    </location>
</feature>
<sequence length="578" mass="65335">MAEFPSAPDQTISPVTPTSVKRKTWRYAPEDAAKLLVMRPEKPRQDSAIGLCGGQIPSPIAALSKDHRWSTISEPEESQHSSRISTASADQQDSHILKGSHDDENHHEFESHTDSSTTSSCRKDVPMPVDVTSLFTVHPDDLDFDFDQFDFPTGPRLSRPFFMPTPVLNKKRGSALISRRSVASVELSLKTRRRTQDSDTLSPTCLSPGELQRLYVECIPQRSSFRGDQAQPAMPAIILPTTPVDKLHPHQHKSGLPHSPQQGKDRVPSILRQDSKSSLQHQCSNLSMGQAGLAERVDDANQMLAESKERLYRAKKDLYIREEHCREIEVRATNMKYGMEEAMRKYTATSKELTSLKTFKWECSLSIPAQVLSMRQRKIHGELKIQIRDLERNLNATMGDLRSKERKWKEAQIALATCTQDLEKQKSIVDDKSEKMRIAGEAKTRLTEMLERAKQEQSSRQEQSVREEGAVAPQDTNDPEAELVAVNKKAHRLSQHLISEVEAECEESRSKIQRMKRASVTPDSILQEELMMAKRELREREELLGVVKRTNADLARKIADMEHKLGGRKHWSGSGALS</sequence>
<dbReference type="OrthoDB" id="3634996at2759"/>